<keyword evidence="6" id="KW-1185">Reference proteome</keyword>
<keyword evidence="1" id="KW-0805">Transcription regulation</keyword>
<dbReference type="RefSeq" id="WP_033672721.1">
    <property type="nucleotide sequence ID" value="NZ_JOTM01000001.1"/>
</dbReference>
<dbReference type="SUPFAM" id="SSF46785">
    <property type="entry name" value="Winged helix' DNA-binding domain"/>
    <property type="match status" value="1"/>
</dbReference>
<dbReference type="GO" id="GO:0003700">
    <property type="term" value="F:DNA-binding transcription factor activity"/>
    <property type="evidence" value="ECO:0007669"/>
    <property type="project" value="InterPro"/>
</dbReference>
<dbReference type="SMART" id="SM00418">
    <property type="entry name" value="HTH_ARSR"/>
    <property type="match status" value="1"/>
</dbReference>
<evidence type="ECO:0000259" key="4">
    <source>
        <dbReference type="PROSITE" id="PS50987"/>
    </source>
</evidence>
<organism evidence="5 6">
    <name type="scientific">Bacillus gaemokensis</name>
    <dbReference type="NCBI Taxonomy" id="574375"/>
    <lineage>
        <taxon>Bacteria</taxon>
        <taxon>Bacillati</taxon>
        <taxon>Bacillota</taxon>
        <taxon>Bacilli</taxon>
        <taxon>Bacillales</taxon>
        <taxon>Bacillaceae</taxon>
        <taxon>Bacillus</taxon>
        <taxon>Bacillus cereus group</taxon>
    </lineage>
</organism>
<dbReference type="GO" id="GO:0003677">
    <property type="term" value="F:DNA binding"/>
    <property type="evidence" value="ECO:0007669"/>
    <property type="project" value="UniProtKB-KW"/>
</dbReference>
<keyword evidence="2" id="KW-0238">DNA-binding</keyword>
<feature type="domain" description="HTH arsR-type" evidence="4">
    <location>
        <begin position="11"/>
        <end position="106"/>
    </location>
</feature>
<dbReference type="PRINTS" id="PR00778">
    <property type="entry name" value="HTHARSR"/>
</dbReference>
<dbReference type="InterPro" id="IPR051011">
    <property type="entry name" value="Metal_resp_trans_reg"/>
</dbReference>
<proteinExistence type="predicted"/>
<reference evidence="5 6" key="1">
    <citation type="submission" date="2014-06" db="EMBL/GenBank/DDBJ databases">
        <title>Draft genome sequence of Bacillus gaemokensis JCM 15801 (MCCC 1A00707).</title>
        <authorList>
            <person name="Lai Q."/>
            <person name="Liu Y."/>
            <person name="Shao Z."/>
        </authorList>
    </citation>
    <scope>NUCLEOTIDE SEQUENCE [LARGE SCALE GENOMIC DNA]</scope>
    <source>
        <strain evidence="5 6">JCM 15801</strain>
    </source>
</reference>
<evidence type="ECO:0000313" key="5">
    <source>
        <dbReference type="EMBL" id="KEK26354.1"/>
    </source>
</evidence>
<evidence type="ECO:0000256" key="2">
    <source>
        <dbReference type="ARBA" id="ARBA00023125"/>
    </source>
</evidence>
<dbReference type="PANTHER" id="PTHR43132">
    <property type="entry name" value="ARSENICAL RESISTANCE OPERON REPRESSOR ARSR-RELATED"/>
    <property type="match status" value="1"/>
</dbReference>
<dbReference type="Gene3D" id="1.10.10.10">
    <property type="entry name" value="Winged helix-like DNA-binding domain superfamily/Winged helix DNA-binding domain"/>
    <property type="match status" value="1"/>
</dbReference>
<dbReference type="PROSITE" id="PS50987">
    <property type="entry name" value="HTH_ARSR_2"/>
    <property type="match status" value="1"/>
</dbReference>
<dbReference type="CDD" id="cd00090">
    <property type="entry name" value="HTH_ARSR"/>
    <property type="match status" value="1"/>
</dbReference>
<dbReference type="PANTHER" id="PTHR43132:SF6">
    <property type="entry name" value="HTH-TYPE TRANSCRIPTIONAL REPRESSOR CZRA"/>
    <property type="match status" value="1"/>
</dbReference>
<dbReference type="InterPro" id="IPR001845">
    <property type="entry name" value="HTH_ArsR_DNA-bd_dom"/>
</dbReference>
<accession>A0A073KGE6</accession>
<keyword evidence="3" id="KW-0804">Transcription</keyword>
<comment type="caution">
    <text evidence="5">The sequence shown here is derived from an EMBL/GenBank/DDBJ whole genome shotgun (WGS) entry which is preliminary data.</text>
</comment>
<sequence>MERFECGNTEIVLEKFKLTTPIFQALGDVNRQQIIMMLLENKSLNVTQITDRMGISRPAVSHHLKILKQAELITADRNGKEIFYAVSAREFLKKIKDLIVVVESNY</sequence>
<dbReference type="STRING" id="574375.AZF08_03735"/>
<dbReference type="InterPro" id="IPR036390">
    <property type="entry name" value="WH_DNA-bd_sf"/>
</dbReference>
<dbReference type="EMBL" id="JOTM01000001">
    <property type="protein sequence ID" value="KEK26354.1"/>
    <property type="molecule type" value="Genomic_DNA"/>
</dbReference>
<dbReference type="InterPro" id="IPR036388">
    <property type="entry name" value="WH-like_DNA-bd_sf"/>
</dbReference>
<evidence type="ECO:0000313" key="6">
    <source>
        <dbReference type="Proteomes" id="UP000027778"/>
    </source>
</evidence>
<dbReference type="Pfam" id="PF01022">
    <property type="entry name" value="HTH_5"/>
    <property type="match status" value="1"/>
</dbReference>
<dbReference type="AlphaFoldDB" id="A0A073KGE6"/>
<dbReference type="NCBIfam" id="NF033788">
    <property type="entry name" value="HTH_metalloreg"/>
    <property type="match status" value="1"/>
</dbReference>
<dbReference type="InterPro" id="IPR011991">
    <property type="entry name" value="ArsR-like_HTH"/>
</dbReference>
<protein>
    <submittedName>
        <fullName evidence="5">ArsR family transcriptional regulator</fullName>
    </submittedName>
</protein>
<dbReference type="Proteomes" id="UP000027778">
    <property type="component" value="Unassembled WGS sequence"/>
</dbReference>
<evidence type="ECO:0000256" key="3">
    <source>
        <dbReference type="ARBA" id="ARBA00023163"/>
    </source>
</evidence>
<dbReference type="OrthoDB" id="9798835at2"/>
<gene>
    <name evidence="5" type="ORF">BAGA_03690</name>
</gene>
<evidence type="ECO:0000256" key="1">
    <source>
        <dbReference type="ARBA" id="ARBA00023015"/>
    </source>
</evidence>
<dbReference type="eggNOG" id="COG0640">
    <property type="taxonomic scope" value="Bacteria"/>
</dbReference>
<name>A0A073KGE6_9BACI</name>